<dbReference type="Proteomes" id="UP000694390">
    <property type="component" value="Chromosome 11"/>
</dbReference>
<evidence type="ECO:0000313" key="8">
    <source>
        <dbReference type="Proteomes" id="UP000694390"/>
    </source>
</evidence>
<dbReference type="GO" id="GO:0016020">
    <property type="term" value="C:membrane"/>
    <property type="evidence" value="ECO:0007669"/>
    <property type="project" value="UniProtKB-SubCell"/>
</dbReference>
<organism evidence="7 8">
    <name type="scientific">Gopherus evgoodei</name>
    <name type="common">Goodes thornscrub tortoise</name>
    <dbReference type="NCBI Taxonomy" id="1825980"/>
    <lineage>
        <taxon>Eukaryota</taxon>
        <taxon>Metazoa</taxon>
        <taxon>Chordata</taxon>
        <taxon>Craniata</taxon>
        <taxon>Vertebrata</taxon>
        <taxon>Euteleostomi</taxon>
        <taxon>Archelosauria</taxon>
        <taxon>Testudinata</taxon>
        <taxon>Testudines</taxon>
        <taxon>Cryptodira</taxon>
        <taxon>Durocryptodira</taxon>
        <taxon>Testudinoidea</taxon>
        <taxon>Testudinidae</taxon>
        <taxon>Gopherus</taxon>
    </lineage>
</organism>
<evidence type="ECO:0000256" key="3">
    <source>
        <dbReference type="ARBA" id="ARBA00022781"/>
    </source>
</evidence>
<dbReference type="OrthoDB" id="1262810at2759"/>
<keyword evidence="3" id="KW-0375">Hydrogen ion transport</keyword>
<protein>
    <submittedName>
        <fullName evidence="7">Uncharacterized protein</fullName>
    </submittedName>
</protein>
<dbReference type="InterPro" id="IPR000711">
    <property type="entry name" value="ATPase_OSCP/dsu"/>
</dbReference>
<comment type="subcellular location">
    <subcellularLocation>
        <location evidence="1">Membrane</location>
    </subcellularLocation>
</comment>
<dbReference type="PANTHER" id="PTHR11910">
    <property type="entry name" value="ATP SYNTHASE DELTA CHAIN"/>
    <property type="match status" value="1"/>
</dbReference>
<dbReference type="GO" id="GO:0046933">
    <property type="term" value="F:proton-transporting ATP synthase activity, rotational mechanism"/>
    <property type="evidence" value="ECO:0007669"/>
    <property type="project" value="InterPro"/>
</dbReference>
<evidence type="ECO:0000256" key="2">
    <source>
        <dbReference type="ARBA" id="ARBA00022448"/>
    </source>
</evidence>
<evidence type="ECO:0000313" key="7">
    <source>
        <dbReference type="Ensembl" id="ENSGEVP00005030246.1"/>
    </source>
</evidence>
<reference evidence="7" key="3">
    <citation type="submission" date="2025-09" db="UniProtKB">
        <authorList>
            <consortium name="Ensembl"/>
        </authorList>
    </citation>
    <scope>IDENTIFICATION</scope>
</reference>
<keyword evidence="4" id="KW-0406">Ion transport</keyword>
<sequence length="116" mass="12658">MKLLAQNGCLQQTLDVISAFGKIMSAYCGDVLCSITTANPLHQASLTELKTALSGFLAKGEVLKLETKTDLSILGVMIVGIGDKYADINKIQDSETDPNHERYLSRDASYLCEQCR</sequence>
<evidence type="ECO:0000256" key="5">
    <source>
        <dbReference type="ARBA" id="ARBA00023136"/>
    </source>
</evidence>
<name>A0A8C5F384_9SAUR</name>
<keyword evidence="2" id="KW-0813">Transport</keyword>
<keyword evidence="5" id="KW-0472">Membrane</keyword>
<dbReference type="GeneTree" id="ENSGT00950000185980"/>
<evidence type="ECO:0000256" key="4">
    <source>
        <dbReference type="ARBA" id="ARBA00023065"/>
    </source>
</evidence>
<reference evidence="7" key="1">
    <citation type="submission" date="2019-06" db="EMBL/GenBank/DDBJ databases">
        <title>G10K-VGP Goodes thornscrub tortoise genome, primary haplotype.</title>
        <authorList>
            <person name="Murphy B."/>
            <person name="Edwards T."/>
            <person name="Rhie A."/>
            <person name="Koren S."/>
            <person name="Phillippy A."/>
            <person name="Fedrigo O."/>
            <person name="Haase B."/>
            <person name="Mountcastle J."/>
            <person name="Lewin H."/>
            <person name="Damas J."/>
            <person name="Howe K."/>
            <person name="Formenti G."/>
            <person name="Myers G."/>
            <person name="Durbin R."/>
            <person name="Jarvis E.D."/>
        </authorList>
    </citation>
    <scope>NUCLEOTIDE SEQUENCE [LARGE SCALE GENOMIC DNA]</scope>
</reference>
<accession>A0A8C5F384</accession>
<dbReference type="AlphaFoldDB" id="A0A8C5F384"/>
<keyword evidence="8" id="KW-1185">Reference proteome</keyword>
<dbReference type="Pfam" id="PF00213">
    <property type="entry name" value="OSCP"/>
    <property type="match status" value="1"/>
</dbReference>
<evidence type="ECO:0000256" key="6">
    <source>
        <dbReference type="ARBA" id="ARBA00023310"/>
    </source>
</evidence>
<evidence type="ECO:0000256" key="1">
    <source>
        <dbReference type="ARBA" id="ARBA00004370"/>
    </source>
</evidence>
<proteinExistence type="predicted"/>
<reference evidence="7" key="2">
    <citation type="submission" date="2025-08" db="UniProtKB">
        <authorList>
            <consortium name="Ensembl"/>
        </authorList>
    </citation>
    <scope>IDENTIFICATION</scope>
</reference>
<dbReference type="Ensembl" id="ENSGEVT00005031772.1">
    <property type="protein sequence ID" value="ENSGEVP00005030246.1"/>
    <property type="gene ID" value="ENSGEVG00005021113.1"/>
</dbReference>
<keyword evidence="6" id="KW-0066">ATP synthesis</keyword>